<reference evidence="2" key="1">
    <citation type="submission" date="2020-06" db="EMBL/GenBank/DDBJ databases">
        <title>Whole Genome Sequence of Bradyrhizobium sp. Strain 1S1.</title>
        <authorList>
            <person name="Bromfield E.S.P."/>
            <person name="Cloutier S."/>
        </authorList>
    </citation>
    <scope>NUCLEOTIDE SEQUENCE [LARGE SCALE GENOMIC DNA]</scope>
    <source>
        <strain evidence="2">1S1</strain>
    </source>
</reference>
<proteinExistence type="predicted"/>
<gene>
    <name evidence="2" type="ORF">HAP48_025770</name>
    <name evidence="3" type="ORF">WDK88_19890</name>
</gene>
<dbReference type="EMBL" id="CP147711">
    <property type="protein sequence ID" value="WXC83675.1"/>
    <property type="molecule type" value="Genomic_DNA"/>
</dbReference>
<reference evidence="3" key="2">
    <citation type="journal article" date="2021" name="Int. J. Syst. Evol. Microbiol.">
        <title>Bradyrhizobium septentrionale sp. nov. (sv. septentrionale) and Bradyrhizobium quebecense sp. nov. (sv. septentrionale) associated with legumes native to Canada possess rearranged symbiosis genes and numerous insertion sequences.</title>
        <authorList>
            <person name="Bromfield E.S.P."/>
            <person name="Cloutier S."/>
        </authorList>
    </citation>
    <scope>NUCLEOTIDE SEQUENCE</scope>
    <source>
        <strain evidence="3">5S5</strain>
    </source>
</reference>
<dbReference type="EMBL" id="JAAOLE020000001">
    <property type="protein sequence ID" value="NVI46306.1"/>
    <property type="molecule type" value="Genomic_DNA"/>
</dbReference>
<keyword evidence="4" id="KW-1185">Reference proteome</keyword>
<dbReference type="InterPro" id="IPR029082">
    <property type="entry name" value="Imm35"/>
</dbReference>
<evidence type="ECO:0000313" key="4">
    <source>
        <dbReference type="Proteomes" id="UP001432046"/>
    </source>
</evidence>
<dbReference type="RefSeq" id="WP_166205635.1">
    <property type="nucleotide sequence ID" value="NZ_CP088285.1"/>
</dbReference>
<evidence type="ECO:0000313" key="3">
    <source>
        <dbReference type="EMBL" id="WXC83675.1"/>
    </source>
</evidence>
<dbReference type="AlphaFoldDB" id="A0A973W2T2"/>
<sequence>MSKDMLRKSEALELVWKQLELRSSDDVQYVVVESSTIERPFGWIFFYQSKKFLETGIFMHRLAGNGPVFVNKVTGEVDFFGSIPPLEVILAEYEKKLRERG</sequence>
<feature type="domain" description="Immunity protein 35" evidence="1">
    <location>
        <begin position="11"/>
        <end position="78"/>
    </location>
</feature>
<accession>A0A973W2T2</accession>
<reference evidence="3" key="3">
    <citation type="submission" date="2024-03" db="EMBL/GenBank/DDBJ databases">
        <authorList>
            <person name="Bromfield E.S.P."/>
            <person name="Cloutier S."/>
        </authorList>
    </citation>
    <scope>NUCLEOTIDE SEQUENCE</scope>
    <source>
        <strain evidence="3">5S5</strain>
    </source>
</reference>
<evidence type="ECO:0000313" key="2">
    <source>
        <dbReference type="EMBL" id="NVI46306.1"/>
    </source>
</evidence>
<protein>
    <submittedName>
        <fullName evidence="3">YrhB domain-containing protein</fullName>
    </submittedName>
</protein>
<dbReference type="Pfam" id="PF15567">
    <property type="entry name" value="Imm35"/>
    <property type="match status" value="1"/>
</dbReference>
<dbReference type="Proteomes" id="UP001432046">
    <property type="component" value="Chromosome"/>
</dbReference>
<name>A0A973W2T2_9BRAD</name>
<organism evidence="2">
    <name type="scientific">Bradyrhizobium septentrionale</name>
    <dbReference type="NCBI Taxonomy" id="1404411"/>
    <lineage>
        <taxon>Bacteria</taxon>
        <taxon>Pseudomonadati</taxon>
        <taxon>Pseudomonadota</taxon>
        <taxon>Alphaproteobacteria</taxon>
        <taxon>Hyphomicrobiales</taxon>
        <taxon>Nitrobacteraceae</taxon>
        <taxon>Bradyrhizobium</taxon>
    </lineage>
</organism>
<evidence type="ECO:0000259" key="1">
    <source>
        <dbReference type="Pfam" id="PF15567"/>
    </source>
</evidence>